<dbReference type="AlphaFoldDB" id="A0AA88GYC3"/>
<evidence type="ECO:0000313" key="3">
    <source>
        <dbReference type="Proteomes" id="UP000816034"/>
    </source>
</evidence>
<evidence type="ECO:0000313" key="2">
    <source>
        <dbReference type="EMBL" id="KAG2389342.1"/>
    </source>
</evidence>
<proteinExistence type="predicted"/>
<dbReference type="RefSeq" id="XP_044553334.1">
    <property type="nucleotide sequence ID" value="XM_044689830.1"/>
</dbReference>
<protein>
    <submittedName>
        <fullName evidence="2">Uncharacterized protein</fullName>
    </submittedName>
</protein>
<organism evidence="2 3">
    <name type="scientific">Naegleria lovaniensis</name>
    <name type="common">Amoeba</name>
    <dbReference type="NCBI Taxonomy" id="51637"/>
    <lineage>
        <taxon>Eukaryota</taxon>
        <taxon>Discoba</taxon>
        <taxon>Heterolobosea</taxon>
        <taxon>Tetramitia</taxon>
        <taxon>Eutetramitia</taxon>
        <taxon>Vahlkampfiidae</taxon>
        <taxon>Naegleria</taxon>
    </lineage>
</organism>
<dbReference type="EMBL" id="PYSW02000007">
    <property type="protein sequence ID" value="KAG2389342.1"/>
    <property type="molecule type" value="Genomic_DNA"/>
</dbReference>
<comment type="caution">
    <text evidence="2">The sequence shown here is derived from an EMBL/GenBank/DDBJ whole genome shotgun (WGS) entry which is preliminary data.</text>
</comment>
<dbReference type="Gene3D" id="3.10.28.10">
    <property type="entry name" value="Homing endonucleases"/>
    <property type="match status" value="1"/>
</dbReference>
<sequence length="867" mass="98173">MKEEDEIKIHVSDDDVAEIVSFDDDQLQTSKFRKVSSSSLTAKELRDKVPLTLQFRSDPSVVGCSSSETKESSASALTSLTFQEKTSKNSVAKSESKARSRDPSSSSSGRMKTERFKWNPTEEIRLFNVVEGCKLANNKPSWTAVEQHFNKEGAPFVAMSALQNKYSTKVKKLNITPETEKGSLLLISSSSAIQKMIKDAMVMADNQVVDDIIQNIPVEACKMLKGENMEWFPPATNSNTSPMLNNLRCLMIGLLDGKLSSSLSKNINRDLLAKGHLLMKFPKLIYCKISHAQSFENEVKKLGYIEDSTLLEKIKMSMLEKIEIKEETIVSRSTSFFVRTGYGNVDSLEVQYLTETVDLLTVEVLSNNQVVSRFAPFQVEEVICQKEDVLKINNGSLDCFGADSEVHRSSRLLLEHRVLKKWNGYVNIFNPSRPSLMQVSEERARKIWGDRFETNIQKGSDLRILKSQSVGQSSSIKRATLCWEYCEPDEHFEQMLMDYFSFTNLSKDKILEIGGVILGLWLTDGSKDSASICLSGNELMLVRWLISQFEMCSPQSMPYFKQWYAKIIKDGEEEESRANILLFDDFNEDESKLKPNIRFCEGDFFLNGQGFVDPSCNFVNQGKARQHISNGRHYVGVSSKESDEETRNKIDTILRSNGYYTSFYTVHFPGAEFLSFLRKVGLLKNGEKCVPSKLYFSRSRLLLGFAKGEIYGDGSKDGNRFLFTQKKVDPVKILQFGCVANGMSTGKILLDTEAVYPCYHMYLYGSGLRKWVDDYFPKKSIKAEQNIYTRSHTTREGDKESKMFKLKSVMKADDHVVGRFLVTTQGVYYAIGEKDVFLLSNKGGMQVVKHSEALSEVIPSFINELNH</sequence>
<name>A0AA88GYC3_NAELO</name>
<feature type="region of interest" description="Disordered" evidence="1">
    <location>
        <begin position="58"/>
        <end position="115"/>
    </location>
</feature>
<gene>
    <name evidence="2" type="ORF">C9374_013902</name>
</gene>
<feature type="compositionally biased region" description="Polar residues" evidence="1">
    <location>
        <begin position="81"/>
        <end position="93"/>
    </location>
</feature>
<reference evidence="2 3" key="1">
    <citation type="journal article" date="2018" name="BMC Genomics">
        <title>The genome of Naegleria lovaniensis, the basis for a comparative approach to unravel pathogenicity factors of the human pathogenic amoeba N. fowleri.</title>
        <authorList>
            <person name="Liechti N."/>
            <person name="Schurch N."/>
            <person name="Bruggmann R."/>
            <person name="Wittwer M."/>
        </authorList>
    </citation>
    <scope>NUCLEOTIDE SEQUENCE [LARGE SCALE GENOMIC DNA]</scope>
    <source>
        <strain evidence="2 3">ATCC 30569</strain>
    </source>
</reference>
<dbReference type="GeneID" id="68106355"/>
<dbReference type="InterPro" id="IPR027434">
    <property type="entry name" value="Homing_endonucl"/>
</dbReference>
<accession>A0AA88GYC3</accession>
<evidence type="ECO:0000256" key="1">
    <source>
        <dbReference type="SAM" id="MobiDB-lite"/>
    </source>
</evidence>
<dbReference type="Proteomes" id="UP000816034">
    <property type="component" value="Unassembled WGS sequence"/>
</dbReference>
<keyword evidence="3" id="KW-1185">Reference proteome</keyword>